<dbReference type="AlphaFoldDB" id="A0A0C9UWJ4"/>
<evidence type="ECO:0000313" key="3">
    <source>
        <dbReference type="Proteomes" id="UP000054279"/>
    </source>
</evidence>
<feature type="region of interest" description="Disordered" evidence="1">
    <location>
        <begin position="82"/>
        <end position="152"/>
    </location>
</feature>
<reference evidence="2 3" key="1">
    <citation type="submission" date="2014-06" db="EMBL/GenBank/DDBJ databases">
        <title>Evolutionary Origins and Diversification of the Mycorrhizal Mutualists.</title>
        <authorList>
            <consortium name="DOE Joint Genome Institute"/>
            <consortium name="Mycorrhizal Genomics Consortium"/>
            <person name="Kohler A."/>
            <person name="Kuo A."/>
            <person name="Nagy L.G."/>
            <person name="Floudas D."/>
            <person name="Copeland A."/>
            <person name="Barry K.W."/>
            <person name="Cichocki N."/>
            <person name="Veneault-Fourrey C."/>
            <person name="LaButti K."/>
            <person name="Lindquist E.A."/>
            <person name="Lipzen A."/>
            <person name="Lundell T."/>
            <person name="Morin E."/>
            <person name="Murat C."/>
            <person name="Riley R."/>
            <person name="Ohm R."/>
            <person name="Sun H."/>
            <person name="Tunlid A."/>
            <person name="Henrissat B."/>
            <person name="Grigoriev I.V."/>
            <person name="Hibbett D.S."/>
            <person name="Martin F."/>
        </authorList>
    </citation>
    <scope>NUCLEOTIDE SEQUENCE [LARGE SCALE GENOMIC DNA]</scope>
    <source>
        <strain evidence="2 3">SS14</strain>
    </source>
</reference>
<feature type="compositionally biased region" description="Low complexity" evidence="1">
    <location>
        <begin position="127"/>
        <end position="146"/>
    </location>
</feature>
<dbReference type="OrthoDB" id="3268646at2759"/>
<feature type="compositionally biased region" description="Polar residues" evidence="1">
    <location>
        <begin position="100"/>
        <end position="118"/>
    </location>
</feature>
<evidence type="ECO:0000256" key="1">
    <source>
        <dbReference type="SAM" id="MobiDB-lite"/>
    </source>
</evidence>
<evidence type="ECO:0000313" key="2">
    <source>
        <dbReference type="EMBL" id="KIJ29515.1"/>
    </source>
</evidence>
<sequence length="597" mass="65427">MKLTNPQQISDQFALCAVFSDYSLFSVVTKSIKPITIAQTDKSKVAVAVSTARNLRSRSQPPVTVTASSLAKISKKTLVRKRTVPNPSPLRQSIILPSIKETQSARPTAGPSSIQETETLPHIPDLTPSRSSSPSQRTRSPSPAQSTQSCPTDFTITRHAIPSYQISSIPALQFPSFAEEESLPDSRYNSLTRSPSPTIKAPSSFPTTGQNSHSETPSPSDPPSPINNFPSSIIPTSRMTTLAIGRAAMPAPGSNRAPKTFDGSEDDIADFLELFENCADDTQLPDKEREQIITEDERDRYYWFGFHQDTRKILERQLTTTIPDHLRSKVYRSADVFRAGKYLFDVDAFDRNPPEGLAPPESESKPQGGSVEVRTRMVTLPAAPMSAPTSHNMEDLLLRIKSLSVKEPEYAAMYAKIQATSPITADLLKQPYGMVNSAVMPAISPCMFCKDSVNLHRTRQCSLAQEYLRLKKISLSTEGYWRWPNGDRIASHPQGMKFVIDQAEARTTATAGAATQAQVQSFVLTVDPIKNPIMASSFIEEIPDDSANTFVAQTTRKVPPAAPGATSVPSLSALAQPSEKKAPQYQYQSKIEDPKAV</sequence>
<protein>
    <submittedName>
        <fullName evidence="2">Uncharacterized protein</fullName>
    </submittedName>
</protein>
<keyword evidence="3" id="KW-1185">Reference proteome</keyword>
<proteinExistence type="predicted"/>
<feature type="compositionally biased region" description="Polar residues" evidence="1">
    <location>
        <begin position="187"/>
        <end position="197"/>
    </location>
</feature>
<dbReference type="HOGENOM" id="CLU_457211_0_0_1"/>
<feature type="region of interest" description="Disordered" evidence="1">
    <location>
        <begin position="558"/>
        <end position="597"/>
    </location>
</feature>
<gene>
    <name evidence="2" type="ORF">M422DRAFT_269053</name>
</gene>
<feature type="compositionally biased region" description="Polar residues" evidence="1">
    <location>
        <begin position="204"/>
        <end position="213"/>
    </location>
</feature>
<name>A0A0C9UWJ4_SPHS4</name>
<feature type="region of interest" description="Disordered" evidence="1">
    <location>
        <begin position="185"/>
        <end position="233"/>
    </location>
</feature>
<accession>A0A0C9UWJ4</accession>
<dbReference type="EMBL" id="KN837281">
    <property type="protein sequence ID" value="KIJ29515.1"/>
    <property type="molecule type" value="Genomic_DNA"/>
</dbReference>
<organism evidence="2 3">
    <name type="scientific">Sphaerobolus stellatus (strain SS14)</name>
    <dbReference type="NCBI Taxonomy" id="990650"/>
    <lineage>
        <taxon>Eukaryota</taxon>
        <taxon>Fungi</taxon>
        <taxon>Dikarya</taxon>
        <taxon>Basidiomycota</taxon>
        <taxon>Agaricomycotina</taxon>
        <taxon>Agaricomycetes</taxon>
        <taxon>Phallomycetidae</taxon>
        <taxon>Geastrales</taxon>
        <taxon>Sphaerobolaceae</taxon>
        <taxon>Sphaerobolus</taxon>
    </lineage>
</organism>
<dbReference type="Proteomes" id="UP000054279">
    <property type="component" value="Unassembled WGS sequence"/>
</dbReference>